<dbReference type="InterPro" id="IPR011324">
    <property type="entry name" value="Cytotoxic_necrot_fac-like_cat"/>
</dbReference>
<dbReference type="PATRIC" id="fig|1664069.3.peg.4286"/>
<dbReference type="GO" id="GO:0005507">
    <property type="term" value="F:copper ion binding"/>
    <property type="evidence" value="ECO:0007669"/>
    <property type="project" value="TreeGrafter"/>
</dbReference>
<dbReference type="Gene3D" id="3.60.140.10">
    <property type="entry name" value="CNF1/YfiH-like putative cysteine hydrolases"/>
    <property type="match status" value="1"/>
</dbReference>
<gene>
    <name evidence="14" type="primary">pgeF</name>
    <name evidence="13" type="ORF">AB447_218480</name>
    <name evidence="14" type="ORF">P8828_10955</name>
</gene>
<reference evidence="14 16" key="3">
    <citation type="submission" date="2023-03" db="EMBL/GenBank/DDBJ databases">
        <title>Agriculturally important microbes genome sequencing.</title>
        <authorList>
            <person name="Dunlap C."/>
        </authorList>
    </citation>
    <scope>NUCLEOTIDE SEQUENCE [LARGE SCALE GENOMIC DNA]</scope>
    <source>
        <strain evidence="14 16">CBP-3203</strain>
    </source>
</reference>
<evidence type="ECO:0000313" key="15">
    <source>
        <dbReference type="Proteomes" id="UP000036168"/>
    </source>
</evidence>
<evidence type="ECO:0000313" key="16">
    <source>
        <dbReference type="Proteomes" id="UP001341297"/>
    </source>
</evidence>
<evidence type="ECO:0000256" key="6">
    <source>
        <dbReference type="ARBA" id="ARBA00022723"/>
    </source>
</evidence>
<dbReference type="OrthoDB" id="4279at2"/>
<evidence type="ECO:0000256" key="8">
    <source>
        <dbReference type="ARBA" id="ARBA00022833"/>
    </source>
</evidence>
<dbReference type="PANTHER" id="PTHR30616">
    <property type="entry name" value="UNCHARACTERIZED PROTEIN YFIH"/>
    <property type="match status" value="1"/>
</dbReference>
<dbReference type="STRING" id="1664069.BGLY_1751"/>
<evidence type="ECO:0000256" key="12">
    <source>
        <dbReference type="RuleBase" id="RU361274"/>
    </source>
</evidence>
<dbReference type="GO" id="GO:0016787">
    <property type="term" value="F:hydrolase activity"/>
    <property type="evidence" value="ECO:0007669"/>
    <property type="project" value="UniProtKB-KW"/>
</dbReference>
<protein>
    <recommendedName>
        <fullName evidence="12">Purine nucleoside phosphorylase</fullName>
    </recommendedName>
</protein>
<evidence type="ECO:0000256" key="1">
    <source>
        <dbReference type="ARBA" id="ARBA00000553"/>
    </source>
</evidence>
<comment type="function">
    <text evidence="3">Purine nucleoside enzyme that catalyzes the phosphorolysis of adenosine and inosine nucleosides, yielding D-ribose 1-phosphate and the respective free bases, adenine and hypoxanthine. Also catalyzes the phosphorolysis of S-methyl-5'-thioadenosine into adenine and S-methyl-5-thio-alpha-D-ribose 1-phosphate. Also has adenosine deaminase activity.</text>
</comment>
<comment type="catalytic activity">
    <reaction evidence="10">
        <text>adenosine + phosphate = alpha-D-ribose 1-phosphate + adenine</text>
        <dbReference type="Rhea" id="RHEA:27642"/>
        <dbReference type="ChEBI" id="CHEBI:16335"/>
        <dbReference type="ChEBI" id="CHEBI:16708"/>
        <dbReference type="ChEBI" id="CHEBI:43474"/>
        <dbReference type="ChEBI" id="CHEBI:57720"/>
        <dbReference type="EC" id="2.4.2.1"/>
    </reaction>
    <physiologicalReaction direction="left-to-right" evidence="10">
        <dbReference type="Rhea" id="RHEA:27643"/>
    </physiologicalReaction>
</comment>
<dbReference type="Proteomes" id="UP001341297">
    <property type="component" value="Unassembled WGS sequence"/>
</dbReference>
<sequence>MSTYKPFRLDAPSLLLIEDWDQPAEAGGAITAGFTTKNGGESKPPFQSLNTGLHVQDDERHVEKNRKKIAGFLQTDLRNWVFADQTHEDRIQKVTREHEGRGAFQYDTALEATDGLYTNEKNLFLALCFADCVPVYFYDPVRSLVGVAHAGWKGTVKGIAGKMVETWVTREGSNPGDIQAVIGPSIGACCYTVDDRVINKVKQLPLQEEDKAFLPIKEGEFRLELKEVNRQLLRHAGIPDAQIKVSSLCTSCERSLFFSHRRDRGKTGRMMSFIGLKEV</sequence>
<evidence type="ECO:0000313" key="14">
    <source>
        <dbReference type="EMBL" id="MEC0485351.1"/>
    </source>
</evidence>
<dbReference type="Proteomes" id="UP000036168">
    <property type="component" value="Unassembled WGS sequence"/>
</dbReference>
<comment type="caution">
    <text evidence="13">The sequence shown here is derived from an EMBL/GenBank/DDBJ whole genome shotgun (WGS) entry which is preliminary data.</text>
</comment>
<comment type="cofactor">
    <cofactor evidence="2">
        <name>Zn(2+)</name>
        <dbReference type="ChEBI" id="CHEBI:29105"/>
    </cofactor>
</comment>
<dbReference type="EMBL" id="LECW02000021">
    <property type="protein sequence ID" value="KRT93379.1"/>
    <property type="molecule type" value="Genomic_DNA"/>
</dbReference>
<dbReference type="InterPro" id="IPR003730">
    <property type="entry name" value="Cu_polyphenol_OxRdtase"/>
</dbReference>
<dbReference type="AlphaFoldDB" id="A0A0J6E984"/>
<evidence type="ECO:0000256" key="2">
    <source>
        <dbReference type="ARBA" id="ARBA00001947"/>
    </source>
</evidence>
<dbReference type="NCBIfam" id="TIGR00726">
    <property type="entry name" value="peptidoglycan editing factor PgeF"/>
    <property type="match status" value="1"/>
</dbReference>
<evidence type="ECO:0000256" key="3">
    <source>
        <dbReference type="ARBA" id="ARBA00003215"/>
    </source>
</evidence>
<accession>A0A0J6E984</accession>
<dbReference type="SUPFAM" id="SSF64438">
    <property type="entry name" value="CNF1/YfiH-like putative cysteine hydrolases"/>
    <property type="match status" value="1"/>
</dbReference>
<evidence type="ECO:0000256" key="9">
    <source>
        <dbReference type="ARBA" id="ARBA00047989"/>
    </source>
</evidence>
<evidence type="ECO:0000256" key="10">
    <source>
        <dbReference type="ARBA" id="ARBA00048968"/>
    </source>
</evidence>
<name>A0A0J6E984_9BACI</name>
<evidence type="ECO:0000256" key="7">
    <source>
        <dbReference type="ARBA" id="ARBA00022801"/>
    </source>
</evidence>
<keyword evidence="8" id="KW-0862">Zinc</keyword>
<evidence type="ECO:0000256" key="4">
    <source>
        <dbReference type="ARBA" id="ARBA00007353"/>
    </source>
</evidence>
<keyword evidence="6" id="KW-0479">Metal-binding</keyword>
<comment type="catalytic activity">
    <reaction evidence="1">
        <text>inosine + phosphate = alpha-D-ribose 1-phosphate + hypoxanthine</text>
        <dbReference type="Rhea" id="RHEA:27646"/>
        <dbReference type="ChEBI" id="CHEBI:17368"/>
        <dbReference type="ChEBI" id="CHEBI:17596"/>
        <dbReference type="ChEBI" id="CHEBI:43474"/>
        <dbReference type="ChEBI" id="CHEBI:57720"/>
        <dbReference type="EC" id="2.4.2.1"/>
    </reaction>
    <physiologicalReaction direction="left-to-right" evidence="1">
        <dbReference type="Rhea" id="RHEA:27647"/>
    </physiologicalReaction>
</comment>
<keyword evidence="5" id="KW-0808">Transferase</keyword>
<dbReference type="InterPro" id="IPR038371">
    <property type="entry name" value="Cu_polyphenol_OxRdtase_sf"/>
</dbReference>
<proteinExistence type="inferred from homology"/>
<dbReference type="RefSeq" id="WP_048353125.1">
    <property type="nucleotide sequence ID" value="NZ_CP023481.1"/>
</dbReference>
<reference evidence="13 15" key="1">
    <citation type="journal article" date="2015" name="Int. J. Syst. Evol. Microbiol.">
        <title>Bacillus glycinifermentans sp. nov., isolated from fermented soybean paste.</title>
        <authorList>
            <person name="Kim S.J."/>
            <person name="Dunlap C.A."/>
            <person name="Kwon S.W."/>
            <person name="Rooney A.P."/>
        </authorList>
    </citation>
    <scope>NUCLEOTIDE SEQUENCE [LARGE SCALE GENOMIC DNA]</scope>
    <source>
        <strain evidence="13 15">GO-13</strain>
    </source>
</reference>
<dbReference type="Pfam" id="PF02578">
    <property type="entry name" value="Cu-oxidase_4"/>
    <property type="match status" value="1"/>
</dbReference>
<dbReference type="GO" id="GO:0017061">
    <property type="term" value="F:S-methyl-5-thioadenosine phosphorylase activity"/>
    <property type="evidence" value="ECO:0007669"/>
    <property type="project" value="UniProtKB-EC"/>
</dbReference>
<reference evidence="13" key="2">
    <citation type="submission" date="2015-10" db="EMBL/GenBank/DDBJ databases">
        <authorList>
            <person name="Gilbert D.G."/>
        </authorList>
    </citation>
    <scope>NUCLEOTIDE SEQUENCE</scope>
    <source>
        <strain evidence="13">GO-13</strain>
    </source>
</reference>
<evidence type="ECO:0000313" key="13">
    <source>
        <dbReference type="EMBL" id="KRT93379.1"/>
    </source>
</evidence>
<dbReference type="EMBL" id="JARRTL010000009">
    <property type="protein sequence ID" value="MEC0485351.1"/>
    <property type="molecule type" value="Genomic_DNA"/>
</dbReference>
<evidence type="ECO:0000256" key="11">
    <source>
        <dbReference type="ARBA" id="ARBA00049893"/>
    </source>
</evidence>
<comment type="catalytic activity">
    <reaction evidence="9">
        <text>adenosine + H2O + H(+) = inosine + NH4(+)</text>
        <dbReference type="Rhea" id="RHEA:24408"/>
        <dbReference type="ChEBI" id="CHEBI:15377"/>
        <dbReference type="ChEBI" id="CHEBI:15378"/>
        <dbReference type="ChEBI" id="CHEBI:16335"/>
        <dbReference type="ChEBI" id="CHEBI:17596"/>
        <dbReference type="ChEBI" id="CHEBI:28938"/>
        <dbReference type="EC" id="3.5.4.4"/>
    </reaction>
    <physiologicalReaction direction="left-to-right" evidence="9">
        <dbReference type="Rhea" id="RHEA:24409"/>
    </physiologicalReaction>
</comment>
<keyword evidence="16" id="KW-1185">Reference proteome</keyword>
<keyword evidence="7" id="KW-0378">Hydrolase</keyword>
<comment type="similarity">
    <text evidence="4 12">Belongs to the purine nucleoside phosphorylase YfiH/LACC1 family.</text>
</comment>
<dbReference type="PANTHER" id="PTHR30616:SF2">
    <property type="entry name" value="PURINE NUCLEOSIDE PHOSPHORYLASE LACC1"/>
    <property type="match status" value="1"/>
</dbReference>
<organism evidence="13 15">
    <name type="scientific">Bacillus glycinifermentans</name>
    <dbReference type="NCBI Taxonomy" id="1664069"/>
    <lineage>
        <taxon>Bacteria</taxon>
        <taxon>Bacillati</taxon>
        <taxon>Bacillota</taxon>
        <taxon>Bacilli</taxon>
        <taxon>Bacillales</taxon>
        <taxon>Bacillaceae</taxon>
        <taxon>Bacillus</taxon>
    </lineage>
</organism>
<comment type="catalytic activity">
    <reaction evidence="11">
        <text>S-methyl-5'-thioadenosine + phosphate = 5-(methylsulfanyl)-alpha-D-ribose 1-phosphate + adenine</text>
        <dbReference type="Rhea" id="RHEA:11852"/>
        <dbReference type="ChEBI" id="CHEBI:16708"/>
        <dbReference type="ChEBI" id="CHEBI:17509"/>
        <dbReference type="ChEBI" id="CHEBI:43474"/>
        <dbReference type="ChEBI" id="CHEBI:58533"/>
        <dbReference type="EC" id="2.4.2.28"/>
    </reaction>
    <physiologicalReaction direction="left-to-right" evidence="11">
        <dbReference type="Rhea" id="RHEA:11853"/>
    </physiologicalReaction>
</comment>
<evidence type="ECO:0000256" key="5">
    <source>
        <dbReference type="ARBA" id="ARBA00022679"/>
    </source>
</evidence>
<dbReference type="CDD" id="cd16833">
    <property type="entry name" value="YfiH"/>
    <property type="match status" value="1"/>
</dbReference>
<accession>A0A0J6EX79</accession>